<keyword evidence="3" id="KW-1185">Reference proteome</keyword>
<feature type="region of interest" description="Disordered" evidence="1">
    <location>
        <begin position="463"/>
        <end position="489"/>
    </location>
</feature>
<proteinExistence type="predicted"/>
<feature type="region of interest" description="Disordered" evidence="1">
    <location>
        <begin position="74"/>
        <end position="439"/>
    </location>
</feature>
<sequence length="489" mass="54013">MSESITRLHITPLTADLLPSVLPASLRAAATDISFHTIPTFPENNYGYITLPNMEAEKIKKKLNGSILKGKKFKIESARPSKRQRNEEAESEPAPAEKKKSKKRKSDDQVLEGYELPSDRKVKRGWTEPSGSKKEKGRSEKKNKKEKKEKPQPKSKYTEKPECLFRTTVPPNRSSESADDKNAKKKKKKSSESVVHEFGKTMSHPSFLRSTGDGSAPTATFDEEKGWVDATGAVKEPPSQKARKHDYRPGQVAGTKLKGSGKSSNRKAKTPTPASSSESEDWTSSSGSSDESSDSESEATTVAPASSTEDSASAPNAATDDAESEAAQDAEGKEVHPLEALFKRSAPAESQDQPAPNADTGFSFFENGDIESENEAPPAEPQTPFTPFTKRDLQVRGLRSAAPTPDTGLPSRQRQWAEEDMEDDDVSIESPVSKSRGLDLGLGKEETEFAKWFWENRGENNRAWKKRRRDVAKEQRQRENRKKGMKGKS</sequence>
<feature type="compositionally biased region" description="Basic and acidic residues" evidence="1">
    <location>
        <begin position="131"/>
        <end position="140"/>
    </location>
</feature>
<feature type="compositionally biased region" description="Basic residues" evidence="1">
    <location>
        <begin position="479"/>
        <end position="489"/>
    </location>
</feature>
<reference evidence="2" key="2">
    <citation type="journal article" date="2023" name="IMA Fungus">
        <title>Comparative genomic study of the Penicillium genus elucidates a diverse pangenome and 15 lateral gene transfer events.</title>
        <authorList>
            <person name="Petersen C."/>
            <person name="Sorensen T."/>
            <person name="Nielsen M.R."/>
            <person name="Sondergaard T.E."/>
            <person name="Sorensen J.L."/>
            <person name="Fitzpatrick D.A."/>
            <person name="Frisvad J.C."/>
            <person name="Nielsen K.L."/>
        </authorList>
    </citation>
    <scope>NUCLEOTIDE SEQUENCE</scope>
    <source>
        <strain evidence="2">IBT 21917</strain>
    </source>
</reference>
<organism evidence="2 3">
    <name type="scientific">Penicillium capsulatum</name>
    <dbReference type="NCBI Taxonomy" id="69766"/>
    <lineage>
        <taxon>Eukaryota</taxon>
        <taxon>Fungi</taxon>
        <taxon>Dikarya</taxon>
        <taxon>Ascomycota</taxon>
        <taxon>Pezizomycotina</taxon>
        <taxon>Eurotiomycetes</taxon>
        <taxon>Eurotiomycetidae</taxon>
        <taxon>Eurotiales</taxon>
        <taxon>Aspergillaceae</taxon>
        <taxon>Penicillium</taxon>
    </lineage>
</organism>
<feature type="compositionally biased region" description="Polar residues" evidence="1">
    <location>
        <begin position="299"/>
        <end position="316"/>
    </location>
</feature>
<feature type="compositionally biased region" description="Acidic residues" evidence="1">
    <location>
        <begin position="418"/>
        <end position="427"/>
    </location>
</feature>
<dbReference type="OrthoDB" id="3595585at2759"/>
<name>A0A9W9IKY1_9EURO</name>
<evidence type="ECO:0000313" key="2">
    <source>
        <dbReference type="EMBL" id="KAJ5180410.1"/>
    </source>
</evidence>
<evidence type="ECO:0000256" key="1">
    <source>
        <dbReference type="SAM" id="MobiDB-lite"/>
    </source>
</evidence>
<dbReference type="EMBL" id="JAPQKO010000002">
    <property type="protein sequence ID" value="KAJ5180410.1"/>
    <property type="molecule type" value="Genomic_DNA"/>
</dbReference>
<accession>A0A9W9IKY1</accession>
<gene>
    <name evidence="2" type="ORF">N7492_003620</name>
</gene>
<feature type="compositionally biased region" description="Basic and acidic residues" evidence="1">
    <location>
        <begin position="190"/>
        <end position="199"/>
    </location>
</feature>
<feature type="compositionally biased region" description="Basic and acidic residues" evidence="1">
    <location>
        <begin position="74"/>
        <end position="88"/>
    </location>
</feature>
<evidence type="ECO:0000313" key="3">
    <source>
        <dbReference type="Proteomes" id="UP001146351"/>
    </source>
</evidence>
<reference evidence="2" key="1">
    <citation type="submission" date="2022-11" db="EMBL/GenBank/DDBJ databases">
        <authorList>
            <person name="Petersen C."/>
        </authorList>
    </citation>
    <scope>NUCLEOTIDE SEQUENCE</scope>
    <source>
        <strain evidence="2">IBT 21917</strain>
    </source>
</reference>
<protein>
    <submittedName>
        <fullName evidence="2">Nucleotide-binding alpha-beta plait</fullName>
    </submittedName>
</protein>
<dbReference type="Proteomes" id="UP001146351">
    <property type="component" value="Unassembled WGS sequence"/>
</dbReference>
<dbReference type="AlphaFoldDB" id="A0A9W9IKY1"/>
<comment type="caution">
    <text evidence="2">The sequence shown here is derived from an EMBL/GenBank/DDBJ whole genome shotgun (WGS) entry which is preliminary data.</text>
</comment>
<feature type="compositionally biased region" description="Basic and acidic residues" evidence="1">
    <location>
        <begin position="146"/>
        <end position="163"/>
    </location>
</feature>